<dbReference type="Proteomes" id="UP000231530">
    <property type="component" value="Unassembled WGS sequence"/>
</dbReference>
<evidence type="ECO:0000313" key="2">
    <source>
        <dbReference type="Proteomes" id="UP000231530"/>
    </source>
</evidence>
<organism evidence="1 2">
    <name type="scientific">Candidatus Magasanikbacteria bacterium CG10_big_fil_rev_8_21_14_0_10_42_10</name>
    <dbReference type="NCBI Taxonomy" id="1974649"/>
    <lineage>
        <taxon>Bacteria</taxon>
        <taxon>Candidatus Magasanikiibacteriota</taxon>
    </lineage>
</organism>
<gene>
    <name evidence="1" type="ORF">COU32_00800</name>
</gene>
<evidence type="ECO:0008006" key="3">
    <source>
        <dbReference type="Google" id="ProtNLM"/>
    </source>
</evidence>
<dbReference type="Gene3D" id="1.10.3210.10">
    <property type="entry name" value="Hypothetical protein af1432"/>
    <property type="match status" value="1"/>
</dbReference>
<dbReference type="AlphaFoldDB" id="A0A2H0TX06"/>
<proteinExistence type="predicted"/>
<protein>
    <recommendedName>
        <fullName evidence="3">HD domain-containing protein</fullName>
    </recommendedName>
</protein>
<sequence length="250" mass="29328">MPLNRTRQVVSLISHAETILMGSHDPLHDHRHAGRVADYAVTIATQLDIHNEDHLDALRLSAWWHDVSRVMTKKPSFVIMPILDDTLSAFFLMKTSLKKGLWNRTVWLASRLILAKSIGTGKLFSRLFLSKRMRLLLDILQDADTIDTLASERTHIIQELVDSSVVYHYAYRVMVWWFVSTAFLDVKTQAAKEQLMTVLQEFFVWVHEESIMAWHTERYGEVWLEHMFDRLEYMMQELERELHLTFVSTT</sequence>
<evidence type="ECO:0000313" key="1">
    <source>
        <dbReference type="EMBL" id="PIR76681.1"/>
    </source>
</evidence>
<dbReference type="SUPFAM" id="SSF109604">
    <property type="entry name" value="HD-domain/PDEase-like"/>
    <property type="match status" value="1"/>
</dbReference>
<name>A0A2H0TX06_9BACT</name>
<accession>A0A2H0TX06</accession>
<comment type="caution">
    <text evidence="1">The sequence shown here is derived from an EMBL/GenBank/DDBJ whole genome shotgun (WGS) entry which is preliminary data.</text>
</comment>
<dbReference type="EMBL" id="PFBY01000011">
    <property type="protein sequence ID" value="PIR76681.1"/>
    <property type="molecule type" value="Genomic_DNA"/>
</dbReference>
<reference evidence="2" key="1">
    <citation type="submission" date="2017-09" db="EMBL/GenBank/DDBJ databases">
        <title>Depth-based differentiation of microbial function through sediment-hosted aquifers and enrichment of novel symbionts in the deep terrestrial subsurface.</title>
        <authorList>
            <person name="Probst A.J."/>
            <person name="Ladd B."/>
            <person name="Jarett J.K."/>
            <person name="Geller-Mcgrath D.E."/>
            <person name="Sieber C.M.K."/>
            <person name="Emerson J.B."/>
            <person name="Anantharaman K."/>
            <person name="Thomas B.C."/>
            <person name="Malmstrom R."/>
            <person name="Stieglmeier M."/>
            <person name="Klingl A."/>
            <person name="Woyke T."/>
            <person name="Ryan C.M."/>
            <person name="Banfield J.F."/>
        </authorList>
    </citation>
    <scope>NUCLEOTIDE SEQUENCE [LARGE SCALE GENOMIC DNA]</scope>
</reference>